<evidence type="ECO:0000313" key="4">
    <source>
        <dbReference type="Proteomes" id="UP000095552"/>
    </source>
</evidence>
<keyword evidence="2" id="KW-0460">Magnesium</keyword>
<dbReference type="CDD" id="cd00475">
    <property type="entry name" value="Cis_IPPS"/>
    <property type="match status" value="1"/>
</dbReference>
<dbReference type="RefSeq" id="WP_069834132.1">
    <property type="nucleotide sequence ID" value="NZ_MDGQ01000003.1"/>
</dbReference>
<evidence type="ECO:0000256" key="2">
    <source>
        <dbReference type="HAMAP-Rule" id="MF_01139"/>
    </source>
</evidence>
<comment type="subunit">
    <text evidence="2">Homodimer.</text>
</comment>
<feature type="binding site" evidence="2">
    <location>
        <position position="70"/>
    </location>
    <ligand>
        <name>substrate</name>
    </ligand>
</feature>
<dbReference type="InterPro" id="IPR018520">
    <property type="entry name" value="UPP_synth-like_CS"/>
</dbReference>
<feature type="binding site" evidence="2">
    <location>
        <position position="187"/>
    </location>
    <ligand>
        <name>substrate</name>
    </ligand>
</feature>
<dbReference type="Gene3D" id="3.40.1180.10">
    <property type="entry name" value="Decaprenyl diphosphate synthase-like"/>
    <property type="match status" value="1"/>
</dbReference>
<dbReference type="NCBIfam" id="TIGR00055">
    <property type="entry name" value="uppS"/>
    <property type="match status" value="1"/>
</dbReference>
<feature type="binding site" evidence="2">
    <location>
        <begin position="20"/>
        <end position="23"/>
    </location>
    <ligand>
        <name>substrate</name>
    </ligand>
</feature>
<dbReference type="PANTHER" id="PTHR10291:SF0">
    <property type="entry name" value="DEHYDRODOLICHYL DIPHOSPHATE SYNTHASE 2"/>
    <property type="match status" value="1"/>
</dbReference>
<sequence length="245" mass="27850">MKEQIISESLPKHIAVIMDGNGRWAKKKGAARIFGHKNAIKAVRDVTEGCAELGVEYLTLYAFSTENWSRPKVEVNALMELLVSTLVSEMKTLMDNGIRLDTIGDTKSLPEKCQRELAEAMAKTKNNDRMVLVLALSYSGRWDIAQATKAIAKDVAEGKVDAENIDQELINKYLNTSGIPDPELLIRTSGEQRISNFLLWQMAYTEFYITDTLWPDYRKKDLYEAIVSYQNRERRFGMTSEQIKS</sequence>
<keyword evidence="4" id="KW-1185">Reference proteome</keyword>
<dbReference type="EC" id="2.5.1.-" evidence="2"/>
<dbReference type="InterPro" id="IPR001441">
    <property type="entry name" value="UPP_synth-like"/>
</dbReference>
<evidence type="ECO:0000256" key="1">
    <source>
        <dbReference type="ARBA" id="ARBA00022679"/>
    </source>
</evidence>
<feature type="binding site" evidence="2">
    <location>
        <begin position="64"/>
        <end position="66"/>
    </location>
    <ligand>
        <name>substrate</name>
    </ligand>
</feature>
<comment type="similarity">
    <text evidence="2">Belongs to the UPP synthase family.</text>
</comment>
<dbReference type="NCBIfam" id="NF011405">
    <property type="entry name" value="PRK14830.1"/>
    <property type="match status" value="1"/>
</dbReference>
<dbReference type="AlphaFoldDB" id="A0A1E5T635"/>
<dbReference type="InterPro" id="IPR036424">
    <property type="entry name" value="UPP_synth-like_sf"/>
</dbReference>
<comment type="function">
    <text evidence="2">Catalyzes the condensation of isopentenyl diphosphate (IPP) with allylic pyrophosphates generating different type of terpenoids.</text>
</comment>
<protein>
    <recommendedName>
        <fullName evidence="2">Isoprenyl transferase</fullName>
        <ecNumber evidence="2">2.5.1.-</ecNumber>
    </recommendedName>
</protein>
<feature type="active site" evidence="2">
    <location>
        <position position="19"/>
    </location>
</feature>
<evidence type="ECO:0000313" key="3">
    <source>
        <dbReference type="EMBL" id="OEK06820.1"/>
    </source>
</evidence>
<dbReference type="EMBL" id="MDGQ01000003">
    <property type="protein sequence ID" value="OEK06820.1"/>
    <property type="molecule type" value="Genomic_DNA"/>
</dbReference>
<reference evidence="3 4" key="1">
    <citation type="submission" date="2016-08" db="EMBL/GenBank/DDBJ databases">
        <title>Draft genome of Fabibacter sp. strain SK-8.</title>
        <authorList>
            <person name="Wong S.-K."/>
            <person name="Hamasaki K."/>
            <person name="Yoshizawa S."/>
        </authorList>
    </citation>
    <scope>NUCLEOTIDE SEQUENCE [LARGE SCALE GENOMIC DNA]</scope>
    <source>
        <strain evidence="3 4">SK-8</strain>
    </source>
</reference>
<accession>A0A1E5T635</accession>
<dbReference type="OrthoDB" id="4191603at2"/>
<name>A0A1E5T635_9BACT</name>
<feature type="binding site" evidence="2">
    <location>
        <position position="68"/>
    </location>
    <ligand>
        <name>substrate</name>
    </ligand>
</feature>
<dbReference type="SUPFAM" id="SSF64005">
    <property type="entry name" value="Undecaprenyl diphosphate synthase"/>
    <property type="match status" value="1"/>
</dbReference>
<feature type="binding site" evidence="2">
    <location>
        <position position="24"/>
    </location>
    <ligand>
        <name>substrate</name>
    </ligand>
</feature>
<dbReference type="Pfam" id="PF01255">
    <property type="entry name" value="Prenyltransf"/>
    <property type="match status" value="1"/>
</dbReference>
<feature type="active site" description="Proton acceptor" evidence="2">
    <location>
        <position position="67"/>
    </location>
</feature>
<dbReference type="GO" id="GO:0016094">
    <property type="term" value="P:polyprenol biosynthetic process"/>
    <property type="evidence" value="ECO:0007669"/>
    <property type="project" value="TreeGrafter"/>
</dbReference>
<dbReference type="PROSITE" id="PS01066">
    <property type="entry name" value="UPP_SYNTHASE"/>
    <property type="match status" value="1"/>
</dbReference>
<comment type="cofactor">
    <cofactor evidence="2">
        <name>Mg(2+)</name>
        <dbReference type="ChEBI" id="CHEBI:18420"/>
    </cofactor>
    <text evidence="2">Binds 2 magnesium ions per subunit.</text>
</comment>
<dbReference type="HAMAP" id="MF_01139">
    <property type="entry name" value="ISPT"/>
    <property type="match status" value="1"/>
</dbReference>
<dbReference type="STRING" id="1563681.BFP71_03945"/>
<dbReference type="PANTHER" id="PTHR10291">
    <property type="entry name" value="DEHYDRODOLICHYL DIPHOSPHATE SYNTHASE FAMILY MEMBER"/>
    <property type="match status" value="1"/>
</dbReference>
<feature type="binding site" evidence="2">
    <location>
        <position position="32"/>
    </location>
    <ligand>
        <name>substrate</name>
    </ligand>
</feature>
<gene>
    <name evidence="3" type="ORF">BFP71_03945</name>
</gene>
<feature type="binding site" evidence="2">
    <location>
        <begin position="193"/>
        <end position="195"/>
    </location>
    <ligand>
        <name>substrate</name>
    </ligand>
</feature>
<dbReference type="Proteomes" id="UP000095552">
    <property type="component" value="Unassembled WGS sequence"/>
</dbReference>
<organism evidence="3 4">
    <name type="scientific">Roseivirga misakiensis</name>
    <dbReference type="NCBI Taxonomy" id="1563681"/>
    <lineage>
        <taxon>Bacteria</taxon>
        <taxon>Pseudomonadati</taxon>
        <taxon>Bacteroidota</taxon>
        <taxon>Cytophagia</taxon>
        <taxon>Cytophagales</taxon>
        <taxon>Roseivirgaceae</taxon>
        <taxon>Roseivirga</taxon>
    </lineage>
</organism>
<feature type="binding site" evidence="2">
    <location>
        <position position="206"/>
    </location>
    <ligand>
        <name>Mg(2+)</name>
        <dbReference type="ChEBI" id="CHEBI:18420"/>
    </ligand>
</feature>
<dbReference type="GO" id="GO:0000287">
    <property type="term" value="F:magnesium ion binding"/>
    <property type="evidence" value="ECO:0007669"/>
    <property type="project" value="UniProtKB-UniRule"/>
</dbReference>
<feature type="binding site" evidence="2">
    <location>
        <position position="19"/>
    </location>
    <ligand>
        <name>Mg(2+)</name>
        <dbReference type="ChEBI" id="CHEBI:18420"/>
    </ligand>
</feature>
<dbReference type="FunFam" id="3.40.1180.10:FF:000001">
    <property type="entry name" value="(2E,6E)-farnesyl-diphosphate-specific ditrans,polycis-undecaprenyl-diphosphate synthase"/>
    <property type="match status" value="1"/>
</dbReference>
<keyword evidence="1 2" id="KW-0808">Transferase</keyword>
<keyword evidence="2" id="KW-0479">Metal-binding</keyword>
<comment type="caution">
    <text evidence="3">The sequence shown here is derived from an EMBL/GenBank/DDBJ whole genome shotgun (WGS) entry which is preliminary data.</text>
</comment>
<proteinExistence type="inferred from homology"/>
<dbReference type="GO" id="GO:0045547">
    <property type="term" value="F:ditrans,polycis-polyprenyl diphosphate synthase [(2E,6E)-farnesyl diphosphate specific] activity"/>
    <property type="evidence" value="ECO:0007669"/>
    <property type="project" value="TreeGrafter"/>
</dbReference>
<feature type="binding site" evidence="2">
    <location>
        <position position="36"/>
    </location>
    <ligand>
        <name>substrate</name>
    </ligand>
</feature>